<evidence type="ECO:0000313" key="1">
    <source>
        <dbReference type="EMBL" id="OYR22669.1"/>
    </source>
</evidence>
<evidence type="ECO:0000313" key="2">
    <source>
        <dbReference type="Proteomes" id="UP000215590"/>
    </source>
</evidence>
<dbReference type="AlphaFoldDB" id="A0A256G6F2"/>
<accession>A0A256G6F2</accession>
<keyword evidence="2" id="KW-1185">Reference proteome</keyword>
<comment type="caution">
    <text evidence="1">The sequence shown here is derived from an EMBL/GenBank/DDBJ whole genome shotgun (WGS) entry which is preliminary data.</text>
</comment>
<dbReference type="EMBL" id="NNRJ01000006">
    <property type="protein sequence ID" value="OYR22669.1"/>
    <property type="molecule type" value="Genomic_DNA"/>
</dbReference>
<proteinExistence type="predicted"/>
<name>A0A256G6F2_9HYPH</name>
<dbReference type="Proteomes" id="UP000215590">
    <property type="component" value="Unassembled WGS sequence"/>
</dbReference>
<organism evidence="1 2">
    <name type="scientific">Brucella thiophenivorans</name>
    <dbReference type="NCBI Taxonomy" id="571255"/>
    <lineage>
        <taxon>Bacteria</taxon>
        <taxon>Pseudomonadati</taxon>
        <taxon>Pseudomonadota</taxon>
        <taxon>Alphaproteobacteria</taxon>
        <taxon>Hyphomicrobiales</taxon>
        <taxon>Brucellaceae</taxon>
        <taxon>Brucella/Ochrobactrum group</taxon>
        <taxon>Brucella</taxon>
    </lineage>
</organism>
<reference evidence="1 2" key="1">
    <citation type="submission" date="2017-07" db="EMBL/GenBank/DDBJ databases">
        <title>Phylogenetic study on the rhizospheric bacterium Ochrobactrum sp. A44.</title>
        <authorList>
            <person name="Krzyzanowska D.M."/>
            <person name="Ossowicki A."/>
            <person name="Rajewska M."/>
            <person name="Maciag T."/>
            <person name="Kaczynski Z."/>
            <person name="Czerwicka M."/>
            <person name="Jafra S."/>
        </authorList>
    </citation>
    <scope>NUCLEOTIDE SEQUENCE [LARGE SCALE GENOMIC DNA]</scope>
    <source>
        <strain evidence="1 2">DSM 7216</strain>
    </source>
</reference>
<sequence>MTTGFMRSSLILKFLKLEIALPELLSKHMAEQPFGNWNSCVFTQLTYPRSYSSEPFS</sequence>
<gene>
    <name evidence="1" type="ORF">CEV31_0167</name>
</gene>
<protein>
    <submittedName>
        <fullName evidence="1">Uncharacterized protein</fullName>
    </submittedName>
</protein>